<gene>
    <name evidence="5" type="ORF">DLM_1646</name>
</gene>
<dbReference type="PRINTS" id="PR00038">
    <property type="entry name" value="HTHLUXR"/>
</dbReference>
<dbReference type="PANTHER" id="PTHR44688">
    <property type="entry name" value="DNA-BINDING TRANSCRIPTIONAL ACTIVATOR DEVR_DOSR"/>
    <property type="match status" value="1"/>
</dbReference>
<reference evidence="6" key="1">
    <citation type="journal article" date="2017" name="Biotechnol. Biofuels">
        <title>Evaluation of environmental bacterial communities as a factor affecting the growth of duckweed Lemna minor.</title>
        <authorList>
            <person name="Ishizawa H."/>
            <person name="Kuroda M."/>
            <person name="Morikawa M."/>
            <person name="Ike M."/>
        </authorList>
    </citation>
    <scope>NUCLEOTIDE SEQUENCE [LARGE SCALE GENOMIC DNA]</scope>
    <source>
        <strain evidence="6">H3</strain>
    </source>
</reference>
<dbReference type="EMBL" id="AP018823">
    <property type="protein sequence ID" value="BBF85263.1"/>
    <property type="molecule type" value="Genomic_DNA"/>
</dbReference>
<dbReference type="AlphaFoldDB" id="A0A3G9GEM4"/>
<name>A0A3G9GEM4_9NEIS</name>
<reference evidence="6" key="3">
    <citation type="journal article" date="2017" name="Plant Physiol. Biochem.">
        <title>Differential oxidative and antioxidative response of duckweed Lemna minor toward plant growth promoting/inhibiting bacteria.</title>
        <authorList>
            <person name="Ishizawa H."/>
            <person name="Kuroda M."/>
            <person name="Morikawa M."/>
            <person name="Ike M."/>
        </authorList>
    </citation>
    <scope>NUCLEOTIDE SEQUENCE [LARGE SCALE GENOMIC DNA]</scope>
    <source>
        <strain evidence="6">H3</strain>
    </source>
</reference>
<accession>A0A3G9GEM4</accession>
<protein>
    <submittedName>
        <fullName evidence="5">Transcriptional regulator, LuxR family</fullName>
    </submittedName>
</protein>
<evidence type="ECO:0000259" key="4">
    <source>
        <dbReference type="PROSITE" id="PS50043"/>
    </source>
</evidence>
<dbReference type="Proteomes" id="UP000198290">
    <property type="component" value="Chromosome"/>
</dbReference>
<dbReference type="OrthoDB" id="343383at2"/>
<dbReference type="InterPro" id="IPR000792">
    <property type="entry name" value="Tscrpt_reg_LuxR_C"/>
</dbReference>
<feature type="domain" description="HTH luxR-type" evidence="4">
    <location>
        <begin position="196"/>
        <end position="261"/>
    </location>
</feature>
<keyword evidence="2" id="KW-0238">DNA-binding</keyword>
<dbReference type="Pfam" id="PF00196">
    <property type="entry name" value="GerE"/>
    <property type="match status" value="1"/>
</dbReference>
<dbReference type="GO" id="GO:0006355">
    <property type="term" value="P:regulation of DNA-templated transcription"/>
    <property type="evidence" value="ECO:0007669"/>
    <property type="project" value="InterPro"/>
</dbReference>
<dbReference type="STRING" id="332411.VI06_13790"/>
<dbReference type="InterPro" id="IPR016032">
    <property type="entry name" value="Sig_transdc_resp-reg_C-effctor"/>
</dbReference>
<evidence type="ECO:0000256" key="3">
    <source>
        <dbReference type="ARBA" id="ARBA00023163"/>
    </source>
</evidence>
<dbReference type="SMART" id="SM00421">
    <property type="entry name" value="HTH_LUXR"/>
    <property type="match status" value="1"/>
</dbReference>
<evidence type="ECO:0000256" key="2">
    <source>
        <dbReference type="ARBA" id="ARBA00023125"/>
    </source>
</evidence>
<keyword evidence="3" id="KW-0804">Transcription</keyword>
<organism evidence="5 6">
    <name type="scientific">Aquitalea magnusonii</name>
    <dbReference type="NCBI Taxonomy" id="332411"/>
    <lineage>
        <taxon>Bacteria</taxon>
        <taxon>Pseudomonadati</taxon>
        <taxon>Pseudomonadota</taxon>
        <taxon>Betaproteobacteria</taxon>
        <taxon>Neisseriales</taxon>
        <taxon>Chromobacteriaceae</taxon>
        <taxon>Aquitalea</taxon>
    </lineage>
</organism>
<dbReference type="GO" id="GO:0003677">
    <property type="term" value="F:DNA binding"/>
    <property type="evidence" value="ECO:0007669"/>
    <property type="project" value="UniProtKB-KW"/>
</dbReference>
<dbReference type="RefSeq" id="WP_089083508.1">
    <property type="nucleotide sequence ID" value="NZ_AP018823.1"/>
</dbReference>
<evidence type="ECO:0000313" key="6">
    <source>
        <dbReference type="Proteomes" id="UP000198290"/>
    </source>
</evidence>
<evidence type="ECO:0000313" key="5">
    <source>
        <dbReference type="EMBL" id="BBF85263.1"/>
    </source>
</evidence>
<dbReference type="PANTHER" id="PTHR44688:SF16">
    <property type="entry name" value="DNA-BINDING TRANSCRIPTIONAL ACTIVATOR DEVR_DOSR"/>
    <property type="match status" value="1"/>
</dbReference>
<reference evidence="5 6" key="2">
    <citation type="journal article" date="2017" name="Genome Announc.">
        <title>Draft genome sequence of Aquitalea magnusonii strain H3, a plant growth-promoting bacterium of duckweed Lemna minor.</title>
        <authorList>
            <person name="Ishizawa H."/>
            <person name="Kuroda M."/>
            <person name="Ike M."/>
        </authorList>
    </citation>
    <scope>NUCLEOTIDE SEQUENCE [LARGE SCALE GENOMIC DNA]</scope>
    <source>
        <strain evidence="5 6">H3</strain>
    </source>
</reference>
<proteinExistence type="predicted"/>
<dbReference type="PROSITE" id="PS50043">
    <property type="entry name" value="HTH_LUXR_2"/>
    <property type="match status" value="1"/>
</dbReference>
<keyword evidence="1" id="KW-0805">Transcription regulation</keyword>
<keyword evidence="6" id="KW-1185">Reference proteome</keyword>
<dbReference type="KEGG" id="amah:DLM_1646"/>
<evidence type="ECO:0000256" key="1">
    <source>
        <dbReference type="ARBA" id="ARBA00023015"/>
    </source>
</evidence>
<dbReference type="Gene3D" id="1.10.10.10">
    <property type="entry name" value="Winged helix-like DNA-binding domain superfamily/Winged helix DNA-binding domain"/>
    <property type="match status" value="1"/>
</dbReference>
<sequence length="270" mass="30257">MQIAVSDLAFHHRLGKLLEQLGEPRFWPVLASFLGEIATFDTWVVLLFQADQPPLILADHAANLAADDLFADYRAGLYRIDPFYAFSQQNPQPGLYRLDDVAPDSFRDTEYYRQYFSRNVGEDELQFLLPIAGQGVLSLSLASRQRFSASAVGRCQLFSPWLLPLMRKAWQFDASLIAQQQNNPAQRQMRLEDALRQRGNPQLTEREVQVALLILAGHSTKAIARELGISQDTAKVHRRNLYAKLGVSQQAGLFLLFAAPDAASGTTPVN</sequence>
<dbReference type="SUPFAM" id="SSF46894">
    <property type="entry name" value="C-terminal effector domain of the bipartite response regulators"/>
    <property type="match status" value="1"/>
</dbReference>
<dbReference type="InterPro" id="IPR036388">
    <property type="entry name" value="WH-like_DNA-bd_sf"/>
</dbReference>
<dbReference type="CDD" id="cd06170">
    <property type="entry name" value="LuxR_C_like"/>
    <property type="match status" value="1"/>
</dbReference>